<comment type="caution">
    <text evidence="1">The sequence shown here is derived from an EMBL/GenBank/DDBJ whole genome shotgun (WGS) entry which is preliminary data.</text>
</comment>
<proteinExistence type="predicted"/>
<gene>
    <name evidence="1" type="ORF">FNY66_02470</name>
</gene>
<organism evidence="1 2">
    <name type="scientific">Mediterraneibacter catenae</name>
    <dbReference type="NCBI Taxonomy" id="2594882"/>
    <lineage>
        <taxon>Bacteria</taxon>
        <taxon>Bacillati</taxon>
        <taxon>Bacillota</taxon>
        <taxon>Clostridia</taxon>
        <taxon>Lachnospirales</taxon>
        <taxon>Lachnospiraceae</taxon>
        <taxon>Mediterraneibacter</taxon>
    </lineage>
</organism>
<evidence type="ECO:0000313" key="2">
    <source>
        <dbReference type="Proteomes" id="UP000322025"/>
    </source>
</evidence>
<reference evidence="1" key="1">
    <citation type="submission" date="2019-07" db="EMBL/GenBank/DDBJ databases">
        <authorList>
            <person name="Wongkuna S."/>
            <person name="Scaria J."/>
        </authorList>
    </citation>
    <scope>NUCLEOTIDE SEQUENCE [LARGE SCALE GENOMIC DNA]</scope>
    <source>
        <strain evidence="1">SW178</strain>
    </source>
</reference>
<dbReference type="Proteomes" id="UP000322025">
    <property type="component" value="Unassembled WGS sequence"/>
</dbReference>
<name>A0A5M9I4J5_9FIRM</name>
<keyword evidence="2" id="KW-1185">Reference proteome</keyword>
<dbReference type="EMBL" id="VMSO01000002">
    <property type="protein sequence ID" value="KAA8502515.1"/>
    <property type="molecule type" value="Genomic_DNA"/>
</dbReference>
<evidence type="ECO:0000313" key="1">
    <source>
        <dbReference type="EMBL" id="KAA8502515.1"/>
    </source>
</evidence>
<sequence length="187" mass="22249">MEKKEVQKFIKNKMKELGFRSRGNGLYKILDDNYLIGIYMDHHSYCKGYYIEYGVIYLPDDEKMPFRGDFDWSSRFFFTTDPEDDLSKYHFDVDEIDEDSYENITVYFEYDVFTLEELDAQLDLNIKKLLPALLDKNFVLEFYKKELSAFTTLSTKAQIKLIKLGNYNLDIVNKERSRRGLSPLVIE</sequence>
<accession>A0A5M9I4J5</accession>
<protein>
    <submittedName>
        <fullName evidence="1">Uncharacterized protein</fullName>
    </submittedName>
</protein>
<dbReference type="AlphaFoldDB" id="A0A5M9I4J5"/>
<dbReference type="RefSeq" id="WP_150310185.1">
    <property type="nucleotide sequence ID" value="NZ_VMSO01000002.1"/>
</dbReference>